<dbReference type="KEGG" id="thal:A1OE_1365"/>
<organism evidence="1 2">
    <name type="scientific">Candidatus Endolissoclinum faulkneri L2</name>
    <dbReference type="NCBI Taxonomy" id="1193729"/>
    <lineage>
        <taxon>Bacteria</taxon>
        <taxon>Pseudomonadati</taxon>
        <taxon>Pseudomonadota</taxon>
        <taxon>Alphaproteobacteria</taxon>
        <taxon>Rhodospirillales</taxon>
        <taxon>Rhodospirillaceae</taxon>
        <taxon>Candidatus Endolissoclinum</taxon>
    </lineage>
</organism>
<accession>K7ZDH8</accession>
<dbReference type="HOGENOM" id="CLU_3096825_0_0_5"/>
<protein>
    <submittedName>
        <fullName evidence="1">Uncharacterized protein</fullName>
    </submittedName>
</protein>
<dbReference type="EMBL" id="CP003539">
    <property type="protein sequence ID" value="AFX99536.1"/>
    <property type="molecule type" value="Genomic_DNA"/>
</dbReference>
<sequence length="51" mass="6211">MIILICKLIGILNQFNLNKHEKNCAFVQVNEIYQKYSKLFFKLFLYFCVLY</sequence>
<evidence type="ECO:0000313" key="1">
    <source>
        <dbReference type="EMBL" id="AFX99536.1"/>
    </source>
</evidence>
<evidence type="ECO:0000313" key="2">
    <source>
        <dbReference type="Proteomes" id="UP000010077"/>
    </source>
</evidence>
<reference evidence="1 2" key="1">
    <citation type="journal article" date="2012" name="Proc. Natl. Acad. Sci. U.S.A.">
        <title>Genome streamlining and chemical defense in a coral reef symbiosis.</title>
        <authorList>
            <person name="Kwan J.C."/>
            <person name="Donia M.S."/>
            <person name="Han A.W."/>
            <person name="Hirose E."/>
            <person name="Haygood M.G."/>
            <person name="Schmidt E.W."/>
        </authorList>
    </citation>
    <scope>NUCLEOTIDE SEQUENCE [LARGE SCALE GENOMIC DNA]</scope>
    <source>
        <strain evidence="1 2">L2</strain>
    </source>
</reference>
<dbReference type="AlphaFoldDB" id="K7ZDH8"/>
<proteinExistence type="predicted"/>
<keyword evidence="2" id="KW-1185">Reference proteome</keyword>
<dbReference type="STRING" id="1193729.A1OE_1365"/>
<gene>
    <name evidence="1" type="ORF">A1OE_1365</name>
</gene>
<name>K7ZDH8_9PROT</name>
<dbReference type="Proteomes" id="UP000010077">
    <property type="component" value="Chromosome"/>
</dbReference>